<evidence type="ECO:0000256" key="1">
    <source>
        <dbReference type="SAM" id="Phobius"/>
    </source>
</evidence>
<proteinExistence type="predicted"/>
<evidence type="ECO:0000313" key="3">
    <source>
        <dbReference type="Proteomes" id="UP001556367"/>
    </source>
</evidence>
<comment type="caution">
    <text evidence="2">The sequence shown here is derived from an EMBL/GenBank/DDBJ whole genome shotgun (WGS) entry which is preliminary data.</text>
</comment>
<keyword evidence="3" id="KW-1185">Reference proteome</keyword>
<sequence>MPFDIPDGPAKATVLTIIFLNFVNIIARYIVRRTSSATPTTNNRESTRTPERPTLFESALSLNWAMERFSVVLYTGGDGLHALAARLTDYRAARGPGLPVTTLDAPAERHRLRHLKRRLGRGFEKVMDTVQRAYEEIINAAATIGGG</sequence>
<name>A0ABR3IWW4_9AGAR</name>
<evidence type="ECO:0000313" key="2">
    <source>
        <dbReference type="EMBL" id="KAL0947728.1"/>
    </source>
</evidence>
<keyword evidence="1" id="KW-0812">Transmembrane</keyword>
<gene>
    <name evidence="2" type="ORF">HGRIS_013812</name>
</gene>
<feature type="transmembrane region" description="Helical" evidence="1">
    <location>
        <begin position="12"/>
        <end position="31"/>
    </location>
</feature>
<reference evidence="3" key="1">
    <citation type="submission" date="2024-06" db="EMBL/GenBank/DDBJ databases">
        <title>Multi-omics analyses provide insights into the biosynthesis of the anticancer antibiotic pleurotin in Hohenbuehelia grisea.</title>
        <authorList>
            <person name="Weaver J.A."/>
            <person name="Alberti F."/>
        </authorList>
    </citation>
    <scope>NUCLEOTIDE SEQUENCE [LARGE SCALE GENOMIC DNA]</scope>
    <source>
        <strain evidence="3">T-177</strain>
    </source>
</reference>
<dbReference type="Proteomes" id="UP001556367">
    <property type="component" value="Unassembled WGS sequence"/>
</dbReference>
<dbReference type="EMBL" id="JASNQZ010000015">
    <property type="protein sequence ID" value="KAL0947728.1"/>
    <property type="molecule type" value="Genomic_DNA"/>
</dbReference>
<keyword evidence="1" id="KW-1133">Transmembrane helix</keyword>
<organism evidence="2 3">
    <name type="scientific">Hohenbuehelia grisea</name>
    <dbReference type="NCBI Taxonomy" id="104357"/>
    <lineage>
        <taxon>Eukaryota</taxon>
        <taxon>Fungi</taxon>
        <taxon>Dikarya</taxon>
        <taxon>Basidiomycota</taxon>
        <taxon>Agaricomycotina</taxon>
        <taxon>Agaricomycetes</taxon>
        <taxon>Agaricomycetidae</taxon>
        <taxon>Agaricales</taxon>
        <taxon>Pleurotineae</taxon>
        <taxon>Pleurotaceae</taxon>
        <taxon>Hohenbuehelia</taxon>
    </lineage>
</organism>
<protein>
    <submittedName>
        <fullName evidence="2">Uncharacterized protein</fullName>
    </submittedName>
</protein>
<accession>A0ABR3IWW4</accession>
<keyword evidence="1" id="KW-0472">Membrane</keyword>